<proteinExistence type="predicted"/>
<reference evidence="1 2" key="1">
    <citation type="submission" date="2016-10" db="EMBL/GenBank/DDBJ databases">
        <authorList>
            <person name="de Groot N.N."/>
        </authorList>
    </citation>
    <scope>NUCLEOTIDE SEQUENCE [LARGE SCALE GENOMIC DNA]</scope>
    <source>
        <strain evidence="1 2">DSM 12130</strain>
    </source>
</reference>
<dbReference type="STRING" id="91360.SAMN05660330_03726"/>
<evidence type="ECO:0000313" key="2">
    <source>
        <dbReference type="Proteomes" id="UP000199073"/>
    </source>
</evidence>
<dbReference type="RefSeq" id="WP_092225592.1">
    <property type="nucleotide sequence ID" value="NZ_FNJI01000036.1"/>
</dbReference>
<keyword evidence="2" id="KW-1185">Reference proteome</keyword>
<gene>
    <name evidence="1" type="ORF">SAMN05660330_03726</name>
</gene>
<evidence type="ECO:0000313" key="1">
    <source>
        <dbReference type="EMBL" id="SDP69819.1"/>
    </source>
</evidence>
<dbReference type="EMBL" id="FNJI01000036">
    <property type="protein sequence ID" value="SDP69819.1"/>
    <property type="molecule type" value="Genomic_DNA"/>
</dbReference>
<dbReference type="AlphaFoldDB" id="A0A1H0UU75"/>
<accession>A0A1H0UU75</accession>
<organism evidence="1 2">
    <name type="scientific">Desulforhopalus singaporensis</name>
    <dbReference type="NCBI Taxonomy" id="91360"/>
    <lineage>
        <taxon>Bacteria</taxon>
        <taxon>Pseudomonadati</taxon>
        <taxon>Thermodesulfobacteriota</taxon>
        <taxon>Desulfobulbia</taxon>
        <taxon>Desulfobulbales</taxon>
        <taxon>Desulfocapsaceae</taxon>
        <taxon>Desulforhopalus</taxon>
    </lineage>
</organism>
<name>A0A1H0UU75_9BACT</name>
<dbReference type="Proteomes" id="UP000199073">
    <property type="component" value="Unassembled WGS sequence"/>
</dbReference>
<protein>
    <submittedName>
        <fullName evidence="1">Uncharacterized protein</fullName>
    </submittedName>
</protein>
<sequence length="276" mass="30080">MIAALPITYAVPEASTPDRGVNWMRLEQKYKAEGQDADLNDLSQMLARARAGRSAFTYVKDACPWATIDKGVVTIELDFYLWPSSLDLRYDLTVNQGELSGPEIITEYVSFSVPFQGSDIAELPYMFSGTLVPEMPFINSDGEVLPTQQITLDGSVVRLSQPCCTVLRANGMATGYKYTLTLEIDKGQDEGATSISSLSVTAIASWTGDDGAAETDTLDFEIPPCVEELLADCSDGGLVGMIGCAGRDCDREQDILKVFYSVCTGDELGTRWEKNE</sequence>